<dbReference type="EMBL" id="FNAN01000022">
    <property type="protein sequence ID" value="SDG70621.1"/>
    <property type="molecule type" value="Genomic_DNA"/>
</dbReference>
<keyword evidence="2" id="KW-1185">Reference proteome</keyword>
<organism evidence="1 2">
    <name type="scientific">Dyadobacter soli</name>
    <dbReference type="NCBI Taxonomy" id="659014"/>
    <lineage>
        <taxon>Bacteria</taxon>
        <taxon>Pseudomonadati</taxon>
        <taxon>Bacteroidota</taxon>
        <taxon>Cytophagia</taxon>
        <taxon>Cytophagales</taxon>
        <taxon>Spirosomataceae</taxon>
        <taxon>Dyadobacter</taxon>
    </lineage>
</organism>
<name>A0A1G7WF79_9BACT</name>
<dbReference type="RefSeq" id="WP_218132969.1">
    <property type="nucleotide sequence ID" value="NZ_FNAN01000022.1"/>
</dbReference>
<dbReference type="AlphaFoldDB" id="A0A1G7WF79"/>
<accession>A0A1G7WF79</accession>
<evidence type="ECO:0000313" key="2">
    <source>
        <dbReference type="Proteomes" id="UP000198748"/>
    </source>
</evidence>
<dbReference type="STRING" id="659014.SAMN04487996_12225"/>
<dbReference type="Proteomes" id="UP000198748">
    <property type="component" value="Unassembled WGS sequence"/>
</dbReference>
<dbReference type="PANTHER" id="PTHR37694">
    <property type="entry name" value="SLR8022 PROTEIN"/>
    <property type="match status" value="1"/>
</dbReference>
<protein>
    <submittedName>
        <fullName evidence="1">Cupin domain protein</fullName>
    </submittedName>
</protein>
<evidence type="ECO:0000313" key="1">
    <source>
        <dbReference type="EMBL" id="SDG70621.1"/>
    </source>
</evidence>
<reference evidence="2" key="1">
    <citation type="submission" date="2016-10" db="EMBL/GenBank/DDBJ databases">
        <authorList>
            <person name="Varghese N."/>
            <person name="Submissions S."/>
        </authorList>
    </citation>
    <scope>NUCLEOTIDE SEQUENCE [LARGE SCALE GENOMIC DNA]</scope>
    <source>
        <strain evidence="2">DSM 25329</strain>
    </source>
</reference>
<dbReference type="InterPro" id="IPR011051">
    <property type="entry name" value="RmlC_Cupin_sf"/>
</dbReference>
<dbReference type="InterPro" id="IPR014710">
    <property type="entry name" value="RmlC-like_jellyroll"/>
</dbReference>
<dbReference type="SUPFAM" id="SSF51182">
    <property type="entry name" value="RmlC-like cupins"/>
    <property type="match status" value="1"/>
</dbReference>
<proteinExistence type="predicted"/>
<gene>
    <name evidence="1" type="ORF">SAMN04487996_12225</name>
</gene>
<dbReference type="PANTHER" id="PTHR37694:SF1">
    <property type="entry name" value="SLR8022 PROTEIN"/>
    <property type="match status" value="1"/>
</dbReference>
<dbReference type="Gene3D" id="2.60.120.10">
    <property type="entry name" value="Jelly Rolls"/>
    <property type="match status" value="1"/>
</dbReference>
<dbReference type="CDD" id="cd02230">
    <property type="entry name" value="cupin_HP0902-like"/>
    <property type="match status" value="1"/>
</dbReference>
<sequence>MTSENIADMDTDREEIEKAKAHIVVEIIEYVPNAVLSRTIIKKMTGNVTVSAFDAGEEIAEKSSAFDTYIQIIDGSAEIVIDGKKHQLTRGQGIIIPAHQRNSFCAKEPFKMISTVIKSGYE</sequence>